<dbReference type="Gene3D" id="1.20.120.1620">
    <property type="match status" value="1"/>
</dbReference>
<organism evidence="2 3">
    <name type="scientific">Caballeronia grimmiae</name>
    <dbReference type="NCBI Taxonomy" id="1071679"/>
    <lineage>
        <taxon>Bacteria</taxon>
        <taxon>Pseudomonadati</taxon>
        <taxon>Pseudomonadota</taxon>
        <taxon>Betaproteobacteria</taxon>
        <taxon>Burkholderiales</taxon>
        <taxon>Burkholderiaceae</taxon>
        <taxon>Caballeronia</taxon>
    </lineage>
</organism>
<dbReference type="Proteomes" id="UP000027439">
    <property type="component" value="Unassembled WGS sequence"/>
</dbReference>
<name>A0A069P945_9BURK</name>
<evidence type="ECO:0000313" key="2">
    <source>
        <dbReference type="EMBL" id="KDR36394.1"/>
    </source>
</evidence>
<protein>
    <recommendedName>
        <fullName evidence="4">Type VI secretion protein</fullName>
    </recommendedName>
</protein>
<evidence type="ECO:0000256" key="1">
    <source>
        <dbReference type="SAM" id="SignalP"/>
    </source>
</evidence>
<comment type="caution">
    <text evidence="2">The sequence shown here is derived from an EMBL/GenBank/DDBJ whole genome shotgun (WGS) entry which is preliminary data.</text>
</comment>
<gene>
    <name evidence="2" type="ORF">BG57_16145</name>
</gene>
<dbReference type="Pfam" id="PF16695">
    <property type="entry name" value="Tai4"/>
    <property type="match status" value="1"/>
</dbReference>
<proteinExistence type="predicted"/>
<sequence>MEVALMRTFVAGVALFVLSQAVAAAHSASMVEQQALLKRWALSRCLGKVYADAAVKRDAEATASIYLEAGIVPADAYSAVDQLATDYANRHYTGSIDSSFGTKKCIDLFDGKPLDHLTKRLVNPPRLRR</sequence>
<dbReference type="eggNOG" id="ENOG5032UE8">
    <property type="taxonomic scope" value="Bacteria"/>
</dbReference>
<dbReference type="EMBL" id="JFHE01000003">
    <property type="protein sequence ID" value="KDR36394.1"/>
    <property type="molecule type" value="Genomic_DNA"/>
</dbReference>
<dbReference type="AlphaFoldDB" id="A0A069P945"/>
<keyword evidence="1" id="KW-0732">Signal</keyword>
<dbReference type="STRING" id="1071679.BG57_16145"/>
<evidence type="ECO:0008006" key="4">
    <source>
        <dbReference type="Google" id="ProtNLM"/>
    </source>
</evidence>
<dbReference type="InterPro" id="IPR038314">
    <property type="entry name" value="T6SS_sf"/>
</dbReference>
<reference evidence="2 3" key="1">
    <citation type="submission" date="2014-03" db="EMBL/GenBank/DDBJ databases">
        <title>Draft Genome Sequences of Four Burkholderia Strains.</title>
        <authorList>
            <person name="Liu X.Y."/>
            <person name="Li C.X."/>
            <person name="Xu J.H."/>
        </authorList>
    </citation>
    <scope>NUCLEOTIDE SEQUENCE [LARGE SCALE GENOMIC DNA]</scope>
    <source>
        <strain evidence="2 3">R27</strain>
    </source>
</reference>
<feature type="signal peptide" evidence="1">
    <location>
        <begin position="1"/>
        <end position="23"/>
    </location>
</feature>
<evidence type="ECO:0000313" key="3">
    <source>
        <dbReference type="Proteomes" id="UP000027439"/>
    </source>
</evidence>
<feature type="chain" id="PRO_5001664100" description="Type VI secretion protein" evidence="1">
    <location>
        <begin position="24"/>
        <end position="129"/>
    </location>
</feature>
<dbReference type="InterPro" id="IPR032032">
    <property type="entry name" value="Tai4"/>
</dbReference>
<accession>A0A069P945</accession>